<gene>
    <name evidence="3" type="ORF">IMCC3135_24975</name>
</gene>
<dbReference type="KEGG" id="gai:IMCC3135_24975"/>
<feature type="domain" description="TPM" evidence="2">
    <location>
        <begin position="44"/>
        <end position="166"/>
    </location>
</feature>
<name>A0A2Z2NUR5_9GAMM</name>
<dbReference type="OrthoDB" id="9810918at2"/>
<keyword evidence="1" id="KW-0812">Transmembrane</keyword>
<dbReference type="PANTHER" id="PTHR30373:SF2">
    <property type="entry name" value="UPF0603 PROTEIN YGCG"/>
    <property type="match status" value="1"/>
</dbReference>
<dbReference type="PANTHER" id="PTHR30373">
    <property type="entry name" value="UPF0603 PROTEIN YGCG"/>
    <property type="match status" value="1"/>
</dbReference>
<dbReference type="EMBL" id="CP018632">
    <property type="protein sequence ID" value="ASJ75059.1"/>
    <property type="molecule type" value="Genomic_DNA"/>
</dbReference>
<proteinExistence type="predicted"/>
<evidence type="ECO:0000259" key="2">
    <source>
        <dbReference type="Pfam" id="PF04536"/>
    </source>
</evidence>
<dbReference type="Gene3D" id="3.10.310.50">
    <property type="match status" value="1"/>
</dbReference>
<evidence type="ECO:0000313" key="4">
    <source>
        <dbReference type="Proteomes" id="UP000250079"/>
    </source>
</evidence>
<keyword evidence="4" id="KW-1185">Reference proteome</keyword>
<dbReference type="Pfam" id="PF04536">
    <property type="entry name" value="TPM_phosphatase"/>
    <property type="match status" value="1"/>
</dbReference>
<evidence type="ECO:0000256" key="1">
    <source>
        <dbReference type="SAM" id="Phobius"/>
    </source>
</evidence>
<feature type="transmembrane region" description="Helical" evidence="1">
    <location>
        <begin position="193"/>
        <end position="211"/>
    </location>
</feature>
<dbReference type="InterPro" id="IPR007621">
    <property type="entry name" value="TPM_dom"/>
</dbReference>
<keyword evidence="1" id="KW-0472">Membrane</keyword>
<evidence type="ECO:0000313" key="3">
    <source>
        <dbReference type="EMBL" id="ASJ75059.1"/>
    </source>
</evidence>
<feature type="transmembrane region" description="Helical" evidence="1">
    <location>
        <begin position="223"/>
        <end position="256"/>
    </location>
</feature>
<dbReference type="RefSeq" id="WP_088920017.1">
    <property type="nucleotide sequence ID" value="NZ_CP018632.1"/>
</dbReference>
<dbReference type="AlphaFoldDB" id="A0A2Z2NUR5"/>
<organism evidence="3 4">
    <name type="scientific">Granulosicoccus antarcticus IMCC3135</name>
    <dbReference type="NCBI Taxonomy" id="1192854"/>
    <lineage>
        <taxon>Bacteria</taxon>
        <taxon>Pseudomonadati</taxon>
        <taxon>Pseudomonadota</taxon>
        <taxon>Gammaproteobacteria</taxon>
        <taxon>Chromatiales</taxon>
        <taxon>Granulosicoccaceae</taxon>
        <taxon>Granulosicoccus</taxon>
    </lineage>
</organism>
<keyword evidence="1" id="KW-1133">Transmembrane helix</keyword>
<sequence>MLDSLINRRFFWLCSLWLAFVFVCSGVIPKAYAQDDLPALTGRVVDLAKLLDSAQETALSAQLEAHESQTSNQLVVVTLPSLNGNQIADYANRLGRFWEIGSAEDDNGVLLLIAPSERKVRIEVGYGLEGALTDSLSSIIIQREILPPFRSNNYALGIQQGVDAIIGAIAGEYKAPANSGSASNNSDPFSEKVGNFIPLIFIAMVAVPELLRRRGLTKAAKGAFPAGFAGLMISVVTGNFLIGLAVAVVAFLFVYFFGSGNGKGGGGTGGRHSGGFAGGGRIGRGGLGGGGGFSGGGGSFGGGGASGGW</sequence>
<accession>A0A2Z2NUR5</accession>
<reference evidence="3 4" key="1">
    <citation type="submission" date="2016-12" db="EMBL/GenBank/DDBJ databases">
        <authorList>
            <person name="Song W.-J."/>
            <person name="Kurnit D.M."/>
        </authorList>
    </citation>
    <scope>NUCLEOTIDE SEQUENCE [LARGE SCALE GENOMIC DNA]</scope>
    <source>
        <strain evidence="3 4">IMCC3135</strain>
    </source>
</reference>
<dbReference type="Proteomes" id="UP000250079">
    <property type="component" value="Chromosome"/>
</dbReference>
<protein>
    <recommendedName>
        <fullName evidence="2">TPM domain-containing protein</fullName>
    </recommendedName>
</protein>